<feature type="transmembrane region" description="Helical" evidence="6">
    <location>
        <begin position="119"/>
        <end position="139"/>
    </location>
</feature>
<evidence type="ECO:0000256" key="3">
    <source>
        <dbReference type="ARBA" id="ARBA00022989"/>
    </source>
</evidence>
<evidence type="ECO:0000259" key="8">
    <source>
        <dbReference type="Pfam" id="PF09335"/>
    </source>
</evidence>
<feature type="domain" description="AB hydrolase-1" evidence="7">
    <location>
        <begin position="322"/>
        <end position="573"/>
    </location>
</feature>
<dbReference type="InterPro" id="IPR032816">
    <property type="entry name" value="VTT_dom"/>
</dbReference>
<evidence type="ECO:0000256" key="1">
    <source>
        <dbReference type="ARBA" id="ARBA00004141"/>
    </source>
</evidence>
<dbReference type="PANTHER" id="PTHR43220">
    <property type="match status" value="1"/>
</dbReference>
<proteinExistence type="inferred from homology"/>
<evidence type="ECO:0000256" key="5">
    <source>
        <dbReference type="ARBA" id="ARBA00025797"/>
    </source>
</evidence>
<protein>
    <recommendedName>
        <fullName evidence="11">AB hydrolase-1 domain-containing protein</fullName>
    </recommendedName>
</protein>
<dbReference type="InterPro" id="IPR045014">
    <property type="entry name" value="TM41A/B"/>
</dbReference>
<evidence type="ECO:0000256" key="2">
    <source>
        <dbReference type="ARBA" id="ARBA00022692"/>
    </source>
</evidence>
<evidence type="ECO:0000313" key="10">
    <source>
        <dbReference type="Proteomes" id="UP000709295"/>
    </source>
</evidence>
<name>A0A8J5J3D0_9STRA</name>
<comment type="caution">
    <text evidence="9">The sequence shown here is derived from an EMBL/GenBank/DDBJ whole genome shotgun (WGS) entry which is preliminary data.</text>
</comment>
<accession>A0A8J5J3D0</accession>
<dbReference type="AlphaFoldDB" id="A0A8J5J3D0"/>
<feature type="domain" description="VTT" evidence="8">
    <location>
        <begin position="99"/>
        <end position="218"/>
    </location>
</feature>
<gene>
    <name evidence="9" type="ORF">JG688_00003156</name>
</gene>
<dbReference type="InterPro" id="IPR000073">
    <property type="entry name" value="AB_hydrolase_1"/>
</dbReference>
<comment type="similarity">
    <text evidence="5">Belongs to the TMEM41 family.</text>
</comment>
<keyword evidence="2 6" id="KW-0812">Transmembrane</keyword>
<feature type="transmembrane region" description="Helical" evidence="6">
    <location>
        <begin position="7"/>
        <end position="26"/>
    </location>
</feature>
<reference evidence="9" key="1">
    <citation type="submission" date="2021-01" db="EMBL/GenBank/DDBJ databases">
        <title>Phytophthora aleatoria, a newly-described species from Pinus radiata is distinct from Phytophthora cactorum isolates based on comparative genomics.</title>
        <authorList>
            <person name="Mcdougal R."/>
            <person name="Panda P."/>
            <person name="Williams N."/>
            <person name="Studholme D.J."/>
        </authorList>
    </citation>
    <scope>NUCLEOTIDE SEQUENCE</scope>
    <source>
        <strain evidence="9">NZFS 4037</strain>
    </source>
</reference>
<sequence>METQISQVALLALLVVGAITGVYVFFQNAPEAVFSECESISVSYVIRGVLPTWLNGRNDKMGTVQGLWQCASQYREHHAAFVLSSFCIVYIALQTFAIPGPIVLSILSGAMYPFMQAQILVAFCATTGASLCFMLSYFLGRGVFNKVLAGMIGRFKEKIAHNQGNLFYYLLFLRITPLLPNWFVNIACPLVGVPFKYFFLATLIGLVPANFLHISTGATLNGAAGASGGSNAVSFAVLFLLQFVALLPTLFKGKIEKYEKEAFEKSKKTNWQFSKSAASWRDMTQPRKHMDSSVWKQWPHSFVTTPEGIKIHYVDVGPRDGPPIVMLHGWPDLWFGWRYQIQALSPTYRLIIPDVRGFGQSSTPQELEAYGTKNITNDVVALLDALKIERAVVLGHDWGGNASWRMALYHPDRVLAVCGVCTPFVPPRKQYMSLEDLCKYLPQFKYQQFLADAKNSGGSTALHELLKVVNTDVDHVIFKERTEMLSEDELQYYIDQYTQSKFTSANWVYATKMIDFETEKDLPGTIEHPALFIGAADDPVLKPEMAKEMPKVIPNLQMELVEDAGHWVLFEQPEAVNAILSEWLAKVTSP</sequence>
<keyword evidence="3 6" id="KW-1133">Transmembrane helix</keyword>
<dbReference type="EMBL" id="JAENGY010000092">
    <property type="protein sequence ID" value="KAG6974263.1"/>
    <property type="molecule type" value="Genomic_DNA"/>
</dbReference>
<dbReference type="Proteomes" id="UP000709295">
    <property type="component" value="Unassembled WGS sequence"/>
</dbReference>
<dbReference type="Pfam" id="PF00561">
    <property type="entry name" value="Abhydrolase_1"/>
    <property type="match status" value="1"/>
</dbReference>
<evidence type="ECO:0000256" key="4">
    <source>
        <dbReference type="ARBA" id="ARBA00023136"/>
    </source>
</evidence>
<dbReference type="Pfam" id="PF09335">
    <property type="entry name" value="VTT_dom"/>
    <property type="match status" value="1"/>
</dbReference>
<keyword evidence="4 6" id="KW-0472">Membrane</keyword>
<dbReference type="PANTHER" id="PTHR43220:SF18">
    <property type="entry name" value="TRANSMEMBRANE PROTEIN 41B"/>
    <property type="match status" value="1"/>
</dbReference>
<evidence type="ECO:0008006" key="11">
    <source>
        <dbReference type="Google" id="ProtNLM"/>
    </source>
</evidence>
<organism evidence="9 10">
    <name type="scientific">Phytophthora aleatoria</name>
    <dbReference type="NCBI Taxonomy" id="2496075"/>
    <lineage>
        <taxon>Eukaryota</taxon>
        <taxon>Sar</taxon>
        <taxon>Stramenopiles</taxon>
        <taxon>Oomycota</taxon>
        <taxon>Peronosporomycetes</taxon>
        <taxon>Peronosporales</taxon>
        <taxon>Peronosporaceae</taxon>
        <taxon>Phytophthora</taxon>
    </lineage>
</organism>
<dbReference type="GO" id="GO:0016020">
    <property type="term" value="C:membrane"/>
    <property type="evidence" value="ECO:0007669"/>
    <property type="project" value="UniProtKB-SubCell"/>
</dbReference>
<comment type="subcellular location">
    <subcellularLocation>
        <location evidence="1">Membrane</location>
        <topology evidence="1">Multi-pass membrane protein</topology>
    </subcellularLocation>
</comment>
<feature type="transmembrane region" description="Helical" evidence="6">
    <location>
        <begin position="166"/>
        <end position="185"/>
    </location>
</feature>
<feature type="transmembrane region" description="Helical" evidence="6">
    <location>
        <begin position="232"/>
        <end position="251"/>
    </location>
</feature>
<feature type="transmembrane region" description="Helical" evidence="6">
    <location>
        <begin position="197"/>
        <end position="220"/>
    </location>
</feature>
<evidence type="ECO:0000313" key="9">
    <source>
        <dbReference type="EMBL" id="KAG6974263.1"/>
    </source>
</evidence>
<dbReference type="GO" id="GO:0000045">
    <property type="term" value="P:autophagosome assembly"/>
    <property type="evidence" value="ECO:0007669"/>
    <property type="project" value="TreeGrafter"/>
</dbReference>
<evidence type="ECO:0000256" key="6">
    <source>
        <dbReference type="SAM" id="Phobius"/>
    </source>
</evidence>
<evidence type="ECO:0000259" key="7">
    <source>
        <dbReference type="Pfam" id="PF00561"/>
    </source>
</evidence>
<feature type="transmembrane region" description="Helical" evidence="6">
    <location>
        <begin position="81"/>
        <end position="107"/>
    </location>
</feature>
<keyword evidence="10" id="KW-1185">Reference proteome</keyword>